<dbReference type="OrthoDB" id="7428977at2"/>
<feature type="signal peptide" evidence="1">
    <location>
        <begin position="1"/>
        <end position="21"/>
    </location>
</feature>
<feature type="chain" id="PRO_5032787206" description="DUF2059 domain-containing protein" evidence="1">
    <location>
        <begin position="22"/>
        <end position="162"/>
    </location>
</feature>
<evidence type="ECO:0000313" key="3">
    <source>
        <dbReference type="Proteomes" id="UP000430272"/>
    </source>
</evidence>
<keyword evidence="3" id="KW-1185">Reference proteome</keyword>
<evidence type="ECO:0000256" key="1">
    <source>
        <dbReference type="SAM" id="SignalP"/>
    </source>
</evidence>
<accession>A0A844Y730</accession>
<name>A0A844Y730_9SPHN</name>
<protein>
    <recommendedName>
        <fullName evidence="4">DUF2059 domain-containing protein</fullName>
    </recommendedName>
</protein>
<dbReference type="AlphaFoldDB" id="A0A844Y730"/>
<sequence>MRKILFSLPFFVLAAPLAAQTDGQTNGAIVLPDFDAPTPPAEAALGGLAERLSDPATQDEIAATVSVLSEILLDLPLAPLIEPLAEATADVADLPRRPVDPDLTLRRMSPRAGEVAQRMARDLPRTMDRMADASDGIAALIPALRDAFLQIEERVEGSLPRE</sequence>
<reference evidence="2 3" key="1">
    <citation type="submission" date="2019-12" db="EMBL/GenBank/DDBJ databases">
        <title>Genomic-based taxomic classification of the family Erythrobacteraceae.</title>
        <authorList>
            <person name="Xu L."/>
        </authorList>
    </citation>
    <scope>NUCLEOTIDE SEQUENCE [LARGE SCALE GENOMIC DNA]</scope>
    <source>
        <strain evidence="2 3">JCM 17468</strain>
    </source>
</reference>
<evidence type="ECO:0008006" key="4">
    <source>
        <dbReference type="Google" id="ProtNLM"/>
    </source>
</evidence>
<organism evidence="2 3">
    <name type="scientific">Qipengyuania pelagi</name>
    <dbReference type="NCBI Taxonomy" id="994320"/>
    <lineage>
        <taxon>Bacteria</taxon>
        <taxon>Pseudomonadati</taxon>
        <taxon>Pseudomonadota</taxon>
        <taxon>Alphaproteobacteria</taxon>
        <taxon>Sphingomonadales</taxon>
        <taxon>Erythrobacteraceae</taxon>
        <taxon>Qipengyuania</taxon>
    </lineage>
</organism>
<comment type="caution">
    <text evidence="2">The sequence shown here is derived from an EMBL/GenBank/DDBJ whole genome shotgun (WGS) entry which is preliminary data.</text>
</comment>
<proteinExistence type="predicted"/>
<dbReference type="Proteomes" id="UP000430272">
    <property type="component" value="Unassembled WGS sequence"/>
</dbReference>
<dbReference type="RefSeq" id="WP_160661168.1">
    <property type="nucleotide sequence ID" value="NZ_BAABDV010000001.1"/>
</dbReference>
<gene>
    <name evidence="2" type="ORF">GRI47_10450</name>
</gene>
<evidence type="ECO:0000313" key="2">
    <source>
        <dbReference type="EMBL" id="MXO54420.1"/>
    </source>
</evidence>
<dbReference type="EMBL" id="WTYD01000001">
    <property type="protein sequence ID" value="MXO54420.1"/>
    <property type="molecule type" value="Genomic_DNA"/>
</dbReference>
<keyword evidence="1" id="KW-0732">Signal</keyword>